<proteinExistence type="predicted"/>
<gene>
    <name evidence="1" type="ORF">ECRASSUSDP1_LOCUS26961</name>
</gene>
<keyword evidence="2" id="KW-1185">Reference proteome</keyword>
<protein>
    <submittedName>
        <fullName evidence="1">Uncharacterized protein</fullName>
    </submittedName>
</protein>
<reference evidence="1" key="1">
    <citation type="submission" date="2023-07" db="EMBL/GenBank/DDBJ databases">
        <authorList>
            <consortium name="AG Swart"/>
            <person name="Singh M."/>
            <person name="Singh A."/>
            <person name="Seah K."/>
            <person name="Emmerich C."/>
        </authorList>
    </citation>
    <scope>NUCLEOTIDE SEQUENCE</scope>
    <source>
        <strain evidence="1">DP1</strain>
    </source>
</reference>
<dbReference type="AlphaFoldDB" id="A0AAD2D8M4"/>
<name>A0AAD2D8M4_EUPCR</name>
<comment type="caution">
    <text evidence="1">The sequence shown here is derived from an EMBL/GenBank/DDBJ whole genome shotgun (WGS) entry which is preliminary data.</text>
</comment>
<evidence type="ECO:0000313" key="1">
    <source>
        <dbReference type="EMBL" id="CAI2385399.1"/>
    </source>
</evidence>
<organism evidence="1 2">
    <name type="scientific">Euplotes crassus</name>
    <dbReference type="NCBI Taxonomy" id="5936"/>
    <lineage>
        <taxon>Eukaryota</taxon>
        <taxon>Sar</taxon>
        <taxon>Alveolata</taxon>
        <taxon>Ciliophora</taxon>
        <taxon>Intramacronucleata</taxon>
        <taxon>Spirotrichea</taxon>
        <taxon>Hypotrichia</taxon>
        <taxon>Euplotida</taxon>
        <taxon>Euplotidae</taxon>
        <taxon>Moneuplotes</taxon>
    </lineage>
</organism>
<sequence length="206" mass="24190">MEPIPQTIHQLQEAIQTLTKAKKNYDTANWLKRLKYLEISTEEITKNISQISQKMALLGSKSTLLAFETQVLKKVDAKLEKVYGQVQEMAFDQQSFNSMIKSTQDHISEPIKIEVRNMRKETESVHRELERTMNANREILTRMEKFRTQNTHRRRSMCQTIIDNRKHVSTSNRSSRGKKKLFSKILNLNLPTNRHRNIRSKCSSLM</sequence>
<accession>A0AAD2D8M4</accession>
<dbReference type="Proteomes" id="UP001295684">
    <property type="component" value="Unassembled WGS sequence"/>
</dbReference>
<dbReference type="EMBL" id="CAMPGE010027805">
    <property type="protein sequence ID" value="CAI2385399.1"/>
    <property type="molecule type" value="Genomic_DNA"/>
</dbReference>
<evidence type="ECO:0000313" key="2">
    <source>
        <dbReference type="Proteomes" id="UP001295684"/>
    </source>
</evidence>